<gene>
    <name evidence="2" type="ORF">H8E29_00325</name>
</gene>
<dbReference type="EMBL" id="JACNJN010000018">
    <property type="protein sequence ID" value="MBC8333687.1"/>
    <property type="molecule type" value="Genomic_DNA"/>
</dbReference>
<dbReference type="AlphaFoldDB" id="A0A8J6THL0"/>
<evidence type="ECO:0000313" key="2">
    <source>
        <dbReference type="EMBL" id="MBC8333687.1"/>
    </source>
</evidence>
<dbReference type="PANTHER" id="PTHR10788">
    <property type="entry name" value="TREHALOSE-6-PHOSPHATE SYNTHASE"/>
    <property type="match status" value="1"/>
</dbReference>
<reference evidence="2 3" key="1">
    <citation type="submission" date="2020-08" db="EMBL/GenBank/DDBJ databases">
        <title>Bridging the membrane lipid divide: bacteria of the FCB group superphylum have the potential to synthesize archaeal ether lipids.</title>
        <authorList>
            <person name="Villanueva L."/>
            <person name="Von Meijenfeldt F.A.B."/>
            <person name="Westbye A.B."/>
            <person name="Yadav S."/>
            <person name="Hopmans E.C."/>
            <person name="Dutilh B.E."/>
            <person name="Sinninghe Damste J.S."/>
        </authorList>
    </citation>
    <scope>NUCLEOTIDE SEQUENCE [LARGE SCALE GENOMIC DNA]</scope>
    <source>
        <strain evidence="2">NIOZ-UU36</strain>
    </source>
</reference>
<dbReference type="PANTHER" id="PTHR10788:SF106">
    <property type="entry name" value="BCDNA.GH08860"/>
    <property type="match status" value="1"/>
</dbReference>
<dbReference type="GO" id="GO:0005992">
    <property type="term" value="P:trehalose biosynthetic process"/>
    <property type="evidence" value="ECO:0007669"/>
    <property type="project" value="InterPro"/>
</dbReference>
<sequence>MYNKGYLPINKLFADAVIQSLQGVTRPVIILPQDYHLYMMPHYLRKGLGDNVQIQPFVHIPWPGPDAWRILPKEMRDTLLMSMLQSNRIGFQTKQDAFNFVQTCRFHLPDAQSRGRRDAIYIDDREISSLPYPISVDVEKIESLAEDTQTRLLKSEFINLVGDKKMILRVDRIEPSKNIIRGLETFKALLEKYPEYHEKVKLLCLLVPSRMEVTEYQDYLKEIMAEAGMINAEFSQPLWEPVRVILGDNYMRAIAAMQLYDVLFVNPIADGMNLVVKEGALLNQKDGVLVLSEYAGAYYELGDQALTVSPYDIYGTVEALHRALTMPFEEKHKRSNALREIVRSADIKDWFKAQVKDALKRLRENNG</sequence>
<name>A0A8J6THL0_9CHLR</name>
<comment type="similarity">
    <text evidence="1">Belongs to the glycosyltransferase 20 family.</text>
</comment>
<evidence type="ECO:0000256" key="1">
    <source>
        <dbReference type="ARBA" id="ARBA00008799"/>
    </source>
</evidence>
<dbReference type="Proteomes" id="UP000614469">
    <property type="component" value="Unassembled WGS sequence"/>
</dbReference>
<dbReference type="GO" id="GO:0004805">
    <property type="term" value="F:trehalose-phosphatase activity"/>
    <property type="evidence" value="ECO:0007669"/>
    <property type="project" value="TreeGrafter"/>
</dbReference>
<dbReference type="InterPro" id="IPR001830">
    <property type="entry name" value="Glyco_trans_20"/>
</dbReference>
<accession>A0A8J6THL0</accession>
<comment type="caution">
    <text evidence="2">The sequence shown here is derived from an EMBL/GenBank/DDBJ whole genome shotgun (WGS) entry which is preliminary data.</text>
</comment>
<dbReference type="GO" id="GO:0003825">
    <property type="term" value="F:alpha,alpha-trehalose-phosphate synthase (UDP-forming) activity"/>
    <property type="evidence" value="ECO:0007669"/>
    <property type="project" value="TreeGrafter"/>
</dbReference>
<organism evidence="2 3">
    <name type="scientific">Candidatus Desulfolinea nitratireducens</name>
    <dbReference type="NCBI Taxonomy" id="2841698"/>
    <lineage>
        <taxon>Bacteria</taxon>
        <taxon>Bacillati</taxon>
        <taxon>Chloroflexota</taxon>
        <taxon>Anaerolineae</taxon>
        <taxon>Anaerolineales</taxon>
        <taxon>Anaerolineales incertae sedis</taxon>
        <taxon>Candidatus Desulfolinea</taxon>
    </lineage>
</organism>
<dbReference type="SUPFAM" id="SSF53756">
    <property type="entry name" value="UDP-Glycosyltransferase/glycogen phosphorylase"/>
    <property type="match status" value="1"/>
</dbReference>
<dbReference type="Pfam" id="PF00982">
    <property type="entry name" value="Glyco_transf_20"/>
    <property type="match status" value="1"/>
</dbReference>
<dbReference type="Gene3D" id="3.40.50.2000">
    <property type="entry name" value="Glycogen Phosphorylase B"/>
    <property type="match status" value="2"/>
</dbReference>
<dbReference type="GO" id="GO:0005829">
    <property type="term" value="C:cytosol"/>
    <property type="evidence" value="ECO:0007669"/>
    <property type="project" value="TreeGrafter"/>
</dbReference>
<protein>
    <submittedName>
        <fullName evidence="2">Trehalose-6-phosphate synthase</fullName>
    </submittedName>
</protein>
<evidence type="ECO:0000313" key="3">
    <source>
        <dbReference type="Proteomes" id="UP000614469"/>
    </source>
</evidence>
<proteinExistence type="inferred from homology"/>